<evidence type="ECO:0000313" key="2">
    <source>
        <dbReference type="Proteomes" id="UP001054837"/>
    </source>
</evidence>
<gene>
    <name evidence="1" type="primary">C0J52_24463</name>
    <name evidence="1" type="ORF">CDAR_98191</name>
</gene>
<comment type="caution">
    <text evidence="1">The sequence shown here is derived from an EMBL/GenBank/DDBJ whole genome shotgun (WGS) entry which is preliminary data.</text>
</comment>
<accession>A0AAV4UFR2</accession>
<keyword evidence="2" id="KW-1185">Reference proteome</keyword>
<organism evidence="1 2">
    <name type="scientific">Caerostris darwini</name>
    <dbReference type="NCBI Taxonomy" id="1538125"/>
    <lineage>
        <taxon>Eukaryota</taxon>
        <taxon>Metazoa</taxon>
        <taxon>Ecdysozoa</taxon>
        <taxon>Arthropoda</taxon>
        <taxon>Chelicerata</taxon>
        <taxon>Arachnida</taxon>
        <taxon>Araneae</taxon>
        <taxon>Araneomorphae</taxon>
        <taxon>Entelegynae</taxon>
        <taxon>Araneoidea</taxon>
        <taxon>Araneidae</taxon>
        <taxon>Caerostris</taxon>
    </lineage>
</organism>
<dbReference type="AlphaFoldDB" id="A0AAV4UFR2"/>
<dbReference type="Proteomes" id="UP001054837">
    <property type="component" value="Unassembled WGS sequence"/>
</dbReference>
<proteinExistence type="predicted"/>
<reference evidence="1 2" key="1">
    <citation type="submission" date="2021-06" db="EMBL/GenBank/DDBJ databases">
        <title>Caerostris darwini draft genome.</title>
        <authorList>
            <person name="Kono N."/>
            <person name="Arakawa K."/>
        </authorList>
    </citation>
    <scope>NUCLEOTIDE SEQUENCE [LARGE SCALE GENOMIC DNA]</scope>
</reference>
<sequence>MQIMDDFNSKVDDEVEFRSVIGKYSFMSTNDNSNRLINFVVSHDMVIDSTMFQHRDIHKIAWRSTDGSHNNQINHMLIDSRHFTKHLDVRTYRRTNINFNYYLMIRKFREMISLESKVKKICSVRFKRRKLKDPRIREKYQMNIKKK</sequence>
<evidence type="ECO:0000313" key="1">
    <source>
        <dbReference type="EMBL" id="GIY56603.1"/>
    </source>
</evidence>
<evidence type="ECO:0008006" key="3">
    <source>
        <dbReference type="Google" id="ProtNLM"/>
    </source>
</evidence>
<dbReference type="EMBL" id="BPLQ01011207">
    <property type="protein sequence ID" value="GIY56603.1"/>
    <property type="molecule type" value="Genomic_DNA"/>
</dbReference>
<name>A0AAV4UFR2_9ARAC</name>
<protein>
    <recommendedName>
        <fullName evidence="3">HNH homing endonuclease</fullName>
    </recommendedName>
</protein>